<dbReference type="RefSeq" id="WP_208289883.1">
    <property type="nucleotide sequence ID" value="NZ_CP074404.1"/>
</dbReference>
<gene>
    <name evidence="2" type="ORF">J4035_12950</name>
</gene>
<dbReference type="InterPro" id="IPR012902">
    <property type="entry name" value="N_methyl_site"/>
</dbReference>
<dbReference type="NCBIfam" id="TIGR02532">
    <property type="entry name" value="IV_pilin_GFxxxE"/>
    <property type="match status" value="1"/>
</dbReference>
<sequence length="603" mass="63063">MIQRLQRDDAPDAGFTLMEVLVALALIAIVASASLAFFINGTRTVTTQQRQQNATSIANEAMEDSFSRVAKFSTTKTSGMVVGRTKAEVQAAWSTATAAGVVGLSDAFPDWDASTSPAPLAGTGDDAVKLTYQVEKSRIKYTVTTLFGSCYRSTTLPGAPCTKSGGTAAWVADPGYQRMIRAAVMVTWPDITGSCGGTVCTYNISSLIDPNHDLKWNNTTLILAADDSLAMDADATPVNIDVLDNDTLPALTSNPVASVTQPLKPSTTAPSMGSTTINADGTIKFDPNDDAHGEVTFRYTITIGARTTTGTVHVYVNPLAVNYSSAAVVGVPGSVPIKTRYGTNPVSIELTGAVPPGVSVAGTSIKWTPTTAGTKTITYTYTDSEAMVSRPGTVTLNVTNYAPPVNGPVTISIPASSSNYALNLQTATNNLPAANYRVRVLGQASPPTGTSLRVDGVQAVAAGTTGTSVTFTPEAKKLAVYTFTYEMLDLDGNKSPVATATIRTQPVAQPDAFTVTKSGKLTVKTELDVGANDGAFANTKFTVLSALPNNCGSIDSSKWATNGKVTYSSPTSARTCSFTYRITPNDSGYQTSNTVTVTLKVNN</sequence>
<dbReference type="Pfam" id="PF17963">
    <property type="entry name" value="Big_9"/>
    <property type="match status" value="1"/>
</dbReference>
<organism evidence="2 3">
    <name type="scientific">Cellulomonas fengjieae</name>
    <dbReference type="NCBI Taxonomy" id="2819978"/>
    <lineage>
        <taxon>Bacteria</taxon>
        <taxon>Bacillati</taxon>
        <taxon>Actinomycetota</taxon>
        <taxon>Actinomycetes</taxon>
        <taxon>Micrococcales</taxon>
        <taxon>Cellulomonadaceae</taxon>
        <taxon>Cellulomonas</taxon>
    </lineage>
</organism>
<dbReference type="EMBL" id="JAGFBM010000007">
    <property type="protein sequence ID" value="MBO3085545.1"/>
    <property type="molecule type" value="Genomic_DNA"/>
</dbReference>
<dbReference type="Proteomes" id="UP000678317">
    <property type="component" value="Unassembled WGS sequence"/>
</dbReference>
<feature type="transmembrane region" description="Helical" evidence="1">
    <location>
        <begin position="20"/>
        <end position="39"/>
    </location>
</feature>
<keyword evidence="1" id="KW-0812">Transmembrane</keyword>
<dbReference type="InterPro" id="IPR045584">
    <property type="entry name" value="Pilin-like"/>
</dbReference>
<dbReference type="Pfam" id="PF07963">
    <property type="entry name" value="N_methyl"/>
    <property type="match status" value="1"/>
</dbReference>
<evidence type="ECO:0000313" key="3">
    <source>
        <dbReference type="Proteomes" id="UP000678317"/>
    </source>
</evidence>
<keyword evidence="3" id="KW-1185">Reference proteome</keyword>
<keyword evidence="1" id="KW-1133">Transmembrane helix</keyword>
<evidence type="ECO:0000313" key="2">
    <source>
        <dbReference type="EMBL" id="MBO3085545.1"/>
    </source>
</evidence>
<name>A0ABS3SIH6_9CELL</name>
<dbReference type="Gene3D" id="2.60.40.3440">
    <property type="match status" value="1"/>
</dbReference>
<dbReference type="InterPro" id="IPR013783">
    <property type="entry name" value="Ig-like_fold"/>
</dbReference>
<reference evidence="2 3" key="1">
    <citation type="submission" date="2021-03" db="EMBL/GenBank/DDBJ databases">
        <title>novel species in genus Cellulomonas.</title>
        <authorList>
            <person name="Zhang G."/>
        </authorList>
    </citation>
    <scope>NUCLEOTIDE SEQUENCE [LARGE SCALE GENOMIC DNA]</scope>
    <source>
        <strain evidence="3">zg-ZUI188</strain>
    </source>
</reference>
<evidence type="ECO:0000256" key="1">
    <source>
        <dbReference type="SAM" id="Phobius"/>
    </source>
</evidence>
<comment type="caution">
    <text evidence="2">The sequence shown here is derived from an EMBL/GenBank/DDBJ whole genome shotgun (WGS) entry which is preliminary data.</text>
</comment>
<dbReference type="Gene3D" id="2.60.40.10">
    <property type="entry name" value="Immunoglobulins"/>
    <property type="match status" value="1"/>
</dbReference>
<protein>
    <submittedName>
        <fullName evidence="2">Cadherin-like domain-containing protein</fullName>
    </submittedName>
</protein>
<keyword evidence="1" id="KW-0472">Membrane</keyword>
<dbReference type="SUPFAM" id="SSF54523">
    <property type="entry name" value="Pili subunits"/>
    <property type="match status" value="1"/>
</dbReference>
<proteinExistence type="predicted"/>
<accession>A0ABS3SIH6</accession>